<dbReference type="InterPro" id="IPR016024">
    <property type="entry name" value="ARM-type_fold"/>
</dbReference>
<proteinExistence type="predicted"/>
<dbReference type="EMBL" id="SPLM01000109">
    <property type="protein sequence ID" value="TMW59682.1"/>
    <property type="molecule type" value="Genomic_DNA"/>
</dbReference>
<keyword evidence="2" id="KW-1185">Reference proteome</keyword>
<dbReference type="AlphaFoldDB" id="A0A8K1CC80"/>
<reference evidence="1" key="1">
    <citation type="submission" date="2019-03" db="EMBL/GenBank/DDBJ databases">
        <title>Long read genome sequence of the mycoparasitic Pythium oligandrum ATCC 38472 isolated from sugarbeet rhizosphere.</title>
        <authorList>
            <person name="Gaulin E."/>
        </authorList>
    </citation>
    <scope>NUCLEOTIDE SEQUENCE</scope>
    <source>
        <strain evidence="1">ATCC 38472_TT</strain>
    </source>
</reference>
<gene>
    <name evidence="1" type="ORF">Poli38472_004751</name>
</gene>
<dbReference type="SUPFAM" id="SSF48371">
    <property type="entry name" value="ARM repeat"/>
    <property type="match status" value="1"/>
</dbReference>
<evidence type="ECO:0000313" key="1">
    <source>
        <dbReference type="EMBL" id="TMW59682.1"/>
    </source>
</evidence>
<dbReference type="Gene3D" id="1.25.10.10">
    <property type="entry name" value="Leucine-rich Repeat Variant"/>
    <property type="match status" value="1"/>
</dbReference>
<sequence>MEVVVELLHQGHQVLQTAAKANDELSITAKRQVDQLEIVGSLLKQGKIRPSILLHKYLEQFEDQLSSFATYQSQSRWYKLKNKSDMRRRFRECDIRFRIMTKTGSIDRGDFILKPEAPIQLTKIKRRMTDVETCEHMSECSTANSSPTGSSVGAYGPFLSEDDLAKADHNSNGLETSPSPRQSAGPAQCFHALYLLLTCGRNLALERNALKRFDAVMKALDDEKRDETILLGVIMPLLRDLQTGSPIRRLHASNALRVLATRRDVCKILIDAGVVSQLIELTQKGIAVADLEAVIGLLPIALVMSS</sequence>
<protein>
    <submittedName>
        <fullName evidence="1">Uncharacterized protein</fullName>
    </submittedName>
</protein>
<accession>A0A8K1CC80</accession>
<comment type="caution">
    <text evidence="1">The sequence shown here is derived from an EMBL/GenBank/DDBJ whole genome shotgun (WGS) entry which is preliminary data.</text>
</comment>
<organism evidence="1 2">
    <name type="scientific">Pythium oligandrum</name>
    <name type="common">Mycoparasitic fungus</name>
    <dbReference type="NCBI Taxonomy" id="41045"/>
    <lineage>
        <taxon>Eukaryota</taxon>
        <taxon>Sar</taxon>
        <taxon>Stramenopiles</taxon>
        <taxon>Oomycota</taxon>
        <taxon>Peronosporomycetes</taxon>
        <taxon>Pythiales</taxon>
        <taxon>Pythiaceae</taxon>
        <taxon>Pythium</taxon>
    </lineage>
</organism>
<name>A0A8K1CC80_PYTOL</name>
<dbReference type="Proteomes" id="UP000794436">
    <property type="component" value="Unassembled WGS sequence"/>
</dbReference>
<dbReference type="InterPro" id="IPR011989">
    <property type="entry name" value="ARM-like"/>
</dbReference>
<evidence type="ECO:0000313" key="2">
    <source>
        <dbReference type="Proteomes" id="UP000794436"/>
    </source>
</evidence>
<dbReference type="OrthoDB" id="409644at2759"/>